<evidence type="ECO:0000313" key="3">
    <source>
        <dbReference type="Proteomes" id="UP001454036"/>
    </source>
</evidence>
<protein>
    <recommendedName>
        <fullName evidence="1">DUF4218 domain-containing protein</fullName>
    </recommendedName>
</protein>
<dbReference type="Pfam" id="PF13960">
    <property type="entry name" value="DUF4218"/>
    <property type="match status" value="1"/>
</dbReference>
<dbReference type="InterPro" id="IPR025452">
    <property type="entry name" value="DUF4218"/>
</dbReference>
<evidence type="ECO:0000259" key="1">
    <source>
        <dbReference type="Pfam" id="PF13960"/>
    </source>
</evidence>
<dbReference type="AlphaFoldDB" id="A0AAV3QJM6"/>
<dbReference type="PANTHER" id="PTHR48258:SF3">
    <property type="entry name" value="FK506-BINDING PROTEIN 4-LIKE ISOFORM X1"/>
    <property type="match status" value="1"/>
</dbReference>
<name>A0AAV3QJM6_LITER</name>
<reference evidence="2 3" key="1">
    <citation type="submission" date="2024-01" db="EMBL/GenBank/DDBJ databases">
        <title>The complete chloroplast genome sequence of Lithospermum erythrorhizon: insights into the phylogenetic relationship among Boraginaceae species and the maternal lineages of purple gromwells.</title>
        <authorList>
            <person name="Okada T."/>
            <person name="Watanabe K."/>
        </authorList>
    </citation>
    <scope>NUCLEOTIDE SEQUENCE [LARGE SCALE GENOMIC DNA]</scope>
</reference>
<dbReference type="Proteomes" id="UP001454036">
    <property type="component" value="Unassembled WGS sequence"/>
</dbReference>
<sequence length="104" mass="12291">MEHLSIHLAEKALMGGAVQFRWMYPIERYLSTLKNLHQMKLSKTKPRASRREIDRLHSETFHEWFKNYINGEEEASSSNCYSEEIKQLANGPTPYKMYYNSCIS</sequence>
<dbReference type="PANTHER" id="PTHR48258">
    <property type="entry name" value="DUF4218 DOMAIN-CONTAINING PROTEIN-RELATED"/>
    <property type="match status" value="1"/>
</dbReference>
<dbReference type="EMBL" id="BAABME010004836">
    <property type="protein sequence ID" value="GAA0163740.1"/>
    <property type="molecule type" value="Genomic_DNA"/>
</dbReference>
<organism evidence="2 3">
    <name type="scientific">Lithospermum erythrorhizon</name>
    <name type="common">Purple gromwell</name>
    <name type="synonym">Lithospermum officinale var. erythrorhizon</name>
    <dbReference type="NCBI Taxonomy" id="34254"/>
    <lineage>
        <taxon>Eukaryota</taxon>
        <taxon>Viridiplantae</taxon>
        <taxon>Streptophyta</taxon>
        <taxon>Embryophyta</taxon>
        <taxon>Tracheophyta</taxon>
        <taxon>Spermatophyta</taxon>
        <taxon>Magnoliopsida</taxon>
        <taxon>eudicotyledons</taxon>
        <taxon>Gunneridae</taxon>
        <taxon>Pentapetalae</taxon>
        <taxon>asterids</taxon>
        <taxon>lamiids</taxon>
        <taxon>Boraginales</taxon>
        <taxon>Boraginaceae</taxon>
        <taxon>Boraginoideae</taxon>
        <taxon>Lithospermeae</taxon>
        <taxon>Lithospermum</taxon>
    </lineage>
</organism>
<gene>
    <name evidence="2" type="ORF">LIER_19534</name>
</gene>
<evidence type="ECO:0000313" key="2">
    <source>
        <dbReference type="EMBL" id="GAA0163740.1"/>
    </source>
</evidence>
<proteinExistence type="predicted"/>
<comment type="caution">
    <text evidence="2">The sequence shown here is derived from an EMBL/GenBank/DDBJ whole genome shotgun (WGS) entry which is preliminary data.</text>
</comment>
<feature type="domain" description="DUF4218" evidence="1">
    <location>
        <begin position="1"/>
        <end position="39"/>
    </location>
</feature>
<keyword evidence="3" id="KW-1185">Reference proteome</keyword>
<accession>A0AAV3QJM6</accession>